<evidence type="ECO:0000313" key="1">
    <source>
        <dbReference type="EMBL" id="KYQ91570.1"/>
    </source>
</evidence>
<reference evidence="1 2" key="1">
    <citation type="submission" date="2015-12" db="EMBL/GenBank/DDBJ databases">
        <title>Dictyostelia acquired genes for synthesis and detection of signals that induce cell-type specialization by lateral gene transfer from prokaryotes.</title>
        <authorList>
            <person name="Gloeckner G."/>
            <person name="Schaap P."/>
        </authorList>
    </citation>
    <scope>NUCLEOTIDE SEQUENCE [LARGE SCALE GENOMIC DNA]</scope>
    <source>
        <strain evidence="1 2">TK</strain>
    </source>
</reference>
<dbReference type="Proteomes" id="UP000076078">
    <property type="component" value="Unassembled WGS sequence"/>
</dbReference>
<dbReference type="Gene3D" id="1.25.40.10">
    <property type="entry name" value="Tetratricopeptide repeat domain"/>
    <property type="match status" value="1"/>
</dbReference>
<dbReference type="SUPFAM" id="SSF48452">
    <property type="entry name" value="TPR-like"/>
    <property type="match status" value="1"/>
</dbReference>
<dbReference type="InParanoid" id="A0A151ZCA3"/>
<dbReference type="EMBL" id="LODT01000034">
    <property type="protein sequence ID" value="KYQ91570.1"/>
    <property type="molecule type" value="Genomic_DNA"/>
</dbReference>
<dbReference type="Gene3D" id="3.40.50.300">
    <property type="entry name" value="P-loop containing nucleotide triphosphate hydrolases"/>
    <property type="match status" value="1"/>
</dbReference>
<protein>
    <submittedName>
        <fullName evidence="1">Uncharacterized protein</fullName>
    </submittedName>
</protein>
<dbReference type="InterPro" id="IPR011990">
    <property type="entry name" value="TPR-like_helical_dom_sf"/>
</dbReference>
<dbReference type="AlphaFoldDB" id="A0A151ZCA3"/>
<sequence>MINSYLPEKHYKEYIQFSFRNTEGNEESNLKAFSNIQETNQICYVHGSAYSGKTTLVHYYFSERLKKENQLVYWIDMNDEDDMVLFKLRDLIRNTYFIQDLDKYKLHDFLSLFYETLWMYYQKYNISLIFDGVRDLNKFTENYLSNLSISNRIKIVVILDSSIHNDSLDSIRSQLFTVQSIPTKMAITGIDIVTPHTHLILQKTLLDVSKMSELQEFIDGVLSKLSERSIMAFKILAILQLKELHLTIIEKFSDCIDELEANGLVERVDKITDFGPVIRVNMFFCNIVPKDEGLVERFHHYNNEVLLDLLKISKELKRAGVWDIHALYEEKYHQLSLAQENSNVILAKGYYQCCKSLQLAGYYSRSEVYYQLSKMNAYKSKELEQMALLIRKLDLRHAANLKKLLDPEGAIAIYFHAVYEKESVKAAHMLYERSAYKDAIEMLRKPRFIGRQDAEDLKARCLEVSSKLYLTPTEMQDLAYPHIESYVNTRLSELEEALEIRLKTYPEEHPIVVHLRMMQAQCTVGYTDYLSKEKQEQYNLTRSIEYYQNALSVFEKQCHPFNAKWILSALSGLGRSYLELKNYSQSENYFKQYLNYYKPKSTIPNFDRFLDAHTFYYIAQLNIQLNRSPIEFYEKSYHVYKSLVDGHSYNQHYQSDFIKSLKTLIYEYTNHPDSKHILLSYLKTLKSYYLEWEMTDLLHNEKIDENIQKVNDQIQLESSGIEPQKCSIQ</sequence>
<organism evidence="1 2">
    <name type="scientific">Tieghemostelium lacteum</name>
    <name type="common">Slime mold</name>
    <name type="synonym">Dictyostelium lacteum</name>
    <dbReference type="NCBI Taxonomy" id="361077"/>
    <lineage>
        <taxon>Eukaryota</taxon>
        <taxon>Amoebozoa</taxon>
        <taxon>Evosea</taxon>
        <taxon>Eumycetozoa</taxon>
        <taxon>Dictyostelia</taxon>
        <taxon>Dictyosteliales</taxon>
        <taxon>Raperosteliaceae</taxon>
        <taxon>Tieghemostelium</taxon>
    </lineage>
</organism>
<name>A0A151ZCA3_TIELA</name>
<comment type="caution">
    <text evidence="1">The sequence shown here is derived from an EMBL/GenBank/DDBJ whole genome shotgun (WGS) entry which is preliminary data.</text>
</comment>
<dbReference type="InterPro" id="IPR027417">
    <property type="entry name" value="P-loop_NTPase"/>
</dbReference>
<gene>
    <name evidence="1" type="ORF">DLAC_07340</name>
</gene>
<evidence type="ECO:0000313" key="2">
    <source>
        <dbReference type="Proteomes" id="UP000076078"/>
    </source>
</evidence>
<dbReference type="SUPFAM" id="SSF52540">
    <property type="entry name" value="P-loop containing nucleoside triphosphate hydrolases"/>
    <property type="match status" value="1"/>
</dbReference>
<proteinExistence type="predicted"/>
<accession>A0A151ZCA3</accession>
<keyword evidence="2" id="KW-1185">Reference proteome</keyword>